<accession>A0A2Y9R056</accession>
<evidence type="ECO:0000313" key="3">
    <source>
        <dbReference type="RefSeq" id="XP_023588985.1"/>
    </source>
</evidence>
<feature type="compositionally biased region" description="Gly residues" evidence="1">
    <location>
        <begin position="26"/>
        <end position="37"/>
    </location>
</feature>
<gene>
    <name evidence="3" type="primary">LOC111820956</name>
</gene>
<dbReference type="AlphaFoldDB" id="A0A2Y9R056"/>
<reference evidence="3" key="1">
    <citation type="submission" date="2025-08" db="UniProtKB">
        <authorList>
            <consortium name="RefSeq"/>
        </authorList>
    </citation>
    <scope>IDENTIFICATION</scope>
</reference>
<dbReference type="Proteomes" id="UP000248480">
    <property type="component" value="Unplaced"/>
</dbReference>
<evidence type="ECO:0000313" key="2">
    <source>
        <dbReference type="Proteomes" id="UP000248480"/>
    </source>
</evidence>
<name>A0A2Y9R056_TRIMA</name>
<organism evidence="2 3">
    <name type="scientific">Trichechus manatus latirostris</name>
    <name type="common">Florida manatee</name>
    <dbReference type="NCBI Taxonomy" id="127582"/>
    <lineage>
        <taxon>Eukaryota</taxon>
        <taxon>Metazoa</taxon>
        <taxon>Chordata</taxon>
        <taxon>Craniata</taxon>
        <taxon>Vertebrata</taxon>
        <taxon>Euteleostomi</taxon>
        <taxon>Mammalia</taxon>
        <taxon>Eutheria</taxon>
        <taxon>Afrotheria</taxon>
        <taxon>Sirenia</taxon>
        <taxon>Trichechidae</taxon>
        <taxon>Trichechus</taxon>
    </lineage>
</organism>
<sequence length="74" mass="7012">MSSEAEIQQPPAAPALSAADSEPGTTGSGAGTGGPGGLASAAPASGDSVVDTKVLGTVKCFDVRSGDDFVNSMG</sequence>
<dbReference type="RefSeq" id="XP_023588985.1">
    <property type="nucleotide sequence ID" value="XM_023733217.1"/>
</dbReference>
<keyword evidence="2" id="KW-1185">Reference proteome</keyword>
<dbReference type="KEGG" id="tmu:111820956"/>
<protein>
    <submittedName>
        <fullName evidence="3">Nuclease-sensitive element-binding protein 1-like</fullName>
    </submittedName>
</protein>
<evidence type="ECO:0000256" key="1">
    <source>
        <dbReference type="SAM" id="MobiDB-lite"/>
    </source>
</evidence>
<dbReference type="STRING" id="127582.A0A2Y9R056"/>
<proteinExistence type="predicted"/>
<feature type="region of interest" description="Disordered" evidence="1">
    <location>
        <begin position="1"/>
        <end position="46"/>
    </location>
</feature>
<feature type="compositionally biased region" description="Low complexity" evidence="1">
    <location>
        <begin position="14"/>
        <end position="25"/>
    </location>
</feature>
<dbReference type="InParanoid" id="A0A2Y9R056"/>
<dbReference type="GeneID" id="111820956"/>